<dbReference type="GO" id="GO:0040038">
    <property type="term" value="P:polar body extrusion after meiotic divisions"/>
    <property type="evidence" value="ECO:0007669"/>
    <property type="project" value="TreeGrafter"/>
</dbReference>
<evidence type="ECO:0000313" key="1">
    <source>
        <dbReference type="Proteomes" id="UP000695007"/>
    </source>
</evidence>
<organism evidence="1 2">
    <name type="scientific">Ceratosolen solmsi marchali</name>
    <dbReference type="NCBI Taxonomy" id="326594"/>
    <lineage>
        <taxon>Eukaryota</taxon>
        <taxon>Metazoa</taxon>
        <taxon>Ecdysozoa</taxon>
        <taxon>Arthropoda</taxon>
        <taxon>Hexapoda</taxon>
        <taxon>Insecta</taxon>
        <taxon>Pterygota</taxon>
        <taxon>Neoptera</taxon>
        <taxon>Endopterygota</taxon>
        <taxon>Hymenoptera</taxon>
        <taxon>Apocrita</taxon>
        <taxon>Proctotrupomorpha</taxon>
        <taxon>Chalcidoidea</taxon>
        <taxon>Agaonidae</taxon>
        <taxon>Agaoninae</taxon>
        <taxon>Ceratosolen</taxon>
    </lineage>
</organism>
<dbReference type="GO" id="GO:0030659">
    <property type="term" value="C:cytoplasmic vesicle membrane"/>
    <property type="evidence" value="ECO:0007669"/>
    <property type="project" value="TreeGrafter"/>
</dbReference>
<dbReference type="GO" id="GO:0048193">
    <property type="term" value="P:Golgi vesicle transport"/>
    <property type="evidence" value="ECO:0007669"/>
    <property type="project" value="TreeGrafter"/>
</dbReference>
<dbReference type="AlphaFoldDB" id="A0AAJ7DU40"/>
<reference evidence="2" key="1">
    <citation type="submission" date="2025-08" db="UniProtKB">
        <authorList>
            <consortium name="RefSeq"/>
        </authorList>
    </citation>
    <scope>IDENTIFICATION</scope>
</reference>
<sequence>MENKSHADHSNVSNLSESNCQNVRKLIPVDFEFKLDDDEESNEYDDVNTMLEHSNLDEEIKRKKYYTSTRQTTYDVATQCSSKEVSANKYKINKSVLPSVLPTNIYTTYSKLEKHSKLESTSQKTDYDFKQSHEFDSKISPSNIFVSTAINNLTLKDSNSINIGLNDKNRYSSIGEMFLENKLSLTLEEIVHIRCVLTKAELESLPAEASVKEDVEKRRVCFLCLKTRFGLLGPWGQRCRLCQKTVCVKCYSKMKIPTEHFANVPVILLSPGLSVSPSSTDSNTEISKNWSKSTIIGSAPTSPATKRIPRKFFGTSSKLSNIATFGNIGRLNRNDELDAELIHGTLMVVCHDCRIMLIQIIKNSRLTRSSIRNNVISRLTLDVLPVYV</sequence>
<dbReference type="RefSeq" id="XP_011496543.1">
    <property type="nucleotide sequence ID" value="XM_011498241.1"/>
</dbReference>
<dbReference type="GO" id="GO:0030041">
    <property type="term" value="P:actin filament polymerization"/>
    <property type="evidence" value="ECO:0007669"/>
    <property type="project" value="TreeGrafter"/>
</dbReference>
<dbReference type="GO" id="GO:0051295">
    <property type="term" value="P:establishment of meiotic spindle localization"/>
    <property type="evidence" value="ECO:0007669"/>
    <property type="project" value="TreeGrafter"/>
</dbReference>
<dbReference type="GO" id="GO:0005938">
    <property type="term" value="C:cell cortex"/>
    <property type="evidence" value="ECO:0007669"/>
    <property type="project" value="TreeGrafter"/>
</dbReference>
<dbReference type="GO" id="GO:0003779">
    <property type="term" value="F:actin binding"/>
    <property type="evidence" value="ECO:0007669"/>
    <property type="project" value="InterPro"/>
</dbReference>
<dbReference type="GeneID" id="105361134"/>
<gene>
    <name evidence="2" type="primary">LOC105361134</name>
</gene>
<dbReference type="GO" id="GO:0008017">
    <property type="term" value="F:microtubule binding"/>
    <property type="evidence" value="ECO:0007669"/>
    <property type="project" value="TreeGrafter"/>
</dbReference>
<dbReference type="Proteomes" id="UP000695007">
    <property type="component" value="Unplaced"/>
</dbReference>
<dbReference type="GO" id="GO:0036089">
    <property type="term" value="P:cleavage furrow formation"/>
    <property type="evidence" value="ECO:0007669"/>
    <property type="project" value="TreeGrafter"/>
</dbReference>
<dbReference type="InterPro" id="IPR013083">
    <property type="entry name" value="Znf_RING/FYVE/PHD"/>
</dbReference>
<dbReference type="InterPro" id="IPR029901">
    <property type="entry name" value="Spire"/>
</dbReference>
<dbReference type="Gene3D" id="3.30.40.10">
    <property type="entry name" value="Zinc/RING finger domain, C3HC4 (zinc finger)"/>
    <property type="match status" value="1"/>
</dbReference>
<accession>A0AAJ7DU40</accession>
<dbReference type="GO" id="GO:0045010">
    <property type="term" value="P:actin nucleation"/>
    <property type="evidence" value="ECO:0007669"/>
    <property type="project" value="InterPro"/>
</dbReference>
<proteinExistence type="predicted"/>
<dbReference type="SUPFAM" id="SSF57903">
    <property type="entry name" value="FYVE/PHD zinc finger"/>
    <property type="match status" value="1"/>
</dbReference>
<protein>
    <submittedName>
        <fullName evidence="2">Protein spire</fullName>
    </submittedName>
</protein>
<evidence type="ECO:0000313" key="2">
    <source>
        <dbReference type="RefSeq" id="XP_011496543.1"/>
    </source>
</evidence>
<dbReference type="InterPro" id="IPR011011">
    <property type="entry name" value="Znf_FYVE_PHD"/>
</dbReference>
<name>A0AAJ7DU40_9HYME</name>
<dbReference type="CTD" id="45931"/>
<dbReference type="PANTHER" id="PTHR21345:SF3">
    <property type="entry name" value="PROTEIN SPIRE"/>
    <property type="match status" value="1"/>
</dbReference>
<dbReference type="PANTHER" id="PTHR21345">
    <property type="entry name" value="SPIRE"/>
    <property type="match status" value="1"/>
</dbReference>
<keyword evidence="1" id="KW-1185">Reference proteome</keyword>
<dbReference type="KEGG" id="csol:105361134"/>
<dbReference type="GO" id="GO:0051639">
    <property type="term" value="P:actin filament network formation"/>
    <property type="evidence" value="ECO:0007669"/>
    <property type="project" value="TreeGrafter"/>
</dbReference>